<dbReference type="PANTHER" id="PTHR24209">
    <property type="entry name" value="PROTEIN DA1-RELATED 2"/>
    <property type="match status" value="1"/>
</dbReference>
<dbReference type="InterPro" id="IPR022087">
    <property type="entry name" value="DA1-like_dom"/>
</dbReference>
<evidence type="ECO:0000313" key="6">
    <source>
        <dbReference type="EMBL" id="KAG5175171.1"/>
    </source>
</evidence>
<dbReference type="Pfam" id="PF12315">
    <property type="entry name" value="DA1-like"/>
    <property type="match status" value="1"/>
</dbReference>
<dbReference type="CDD" id="cd08368">
    <property type="entry name" value="LIM"/>
    <property type="match status" value="1"/>
</dbReference>
<accession>A0A835YGM2</accession>
<feature type="compositionally biased region" description="Low complexity" evidence="4">
    <location>
        <begin position="132"/>
        <end position="151"/>
    </location>
</feature>
<keyword evidence="3" id="KW-0440">LIM domain</keyword>
<sequence>MPTLRRDSEQELALAIAESLSQQHARRTSSQDLAEAIAASLDLAEAKHATNGSSGDHKAARTDDSSSGSIPAASAPPRHPHRRHHTDEDEELARKLQSQWMVEDRMEAPKSPKPEPSDDEDFALALELQLQEESNNSPAATTTSPQTANPALRAPNTSSGLCSTCGTRVSPADPGMAALGSMWHARCFRCVLCGGPLSAGAVAAALSGGVAHVACAHAAAAAAAAAGAGAGGGMACDACGEALPREGRFIHFQVLVAPLTQLQVTVRAAAQAFAVLPDGRRRCRACSRTAVTAPRAVDDLFAHICDFFASQLGLAVPPAMRQVQVGLVDLGALNDSHAQVGLVDLGVLNDSRVQVGLVDLGALNDSRAAAAGAPASPGHHHHGFCDPRVPTTRGITLTETRVMHEVDWRGRKVPGSEIHEKTVTAVLVLEGLPYDCCGSILAHEAMHVWLAMQPGGRGMGLGGQVEEGICQLIAWLWLQQCNGSTGSSSSSGGGSSSGSSSGGSSSSGSSEPSDRALREFFVHQIEADTSAVYGQGFQGARRAYAALGLQPLLEHIMRHKTFPAH</sequence>
<dbReference type="GO" id="GO:0046872">
    <property type="term" value="F:metal ion binding"/>
    <property type="evidence" value="ECO:0007669"/>
    <property type="project" value="UniProtKB-KW"/>
</dbReference>
<feature type="compositionally biased region" description="Low complexity" evidence="4">
    <location>
        <begin position="65"/>
        <end position="76"/>
    </location>
</feature>
<protein>
    <recommendedName>
        <fullName evidence="5">LIM zinc-binding domain-containing protein</fullName>
    </recommendedName>
</protein>
<feature type="region of interest" description="Disordered" evidence="4">
    <location>
        <begin position="486"/>
        <end position="513"/>
    </location>
</feature>
<dbReference type="PANTHER" id="PTHR24209:SF7">
    <property type="entry name" value="PROTEIN DA1-RELATED 2"/>
    <property type="match status" value="1"/>
</dbReference>
<dbReference type="AlphaFoldDB" id="A0A835YGM2"/>
<evidence type="ECO:0000313" key="7">
    <source>
        <dbReference type="Proteomes" id="UP000664859"/>
    </source>
</evidence>
<organism evidence="6 7">
    <name type="scientific">Tribonema minus</name>
    <dbReference type="NCBI Taxonomy" id="303371"/>
    <lineage>
        <taxon>Eukaryota</taxon>
        <taxon>Sar</taxon>
        <taxon>Stramenopiles</taxon>
        <taxon>Ochrophyta</taxon>
        <taxon>PX clade</taxon>
        <taxon>Xanthophyceae</taxon>
        <taxon>Tribonematales</taxon>
        <taxon>Tribonemataceae</taxon>
        <taxon>Tribonema</taxon>
    </lineage>
</organism>
<proteinExistence type="predicted"/>
<dbReference type="InterPro" id="IPR003903">
    <property type="entry name" value="UIM_dom"/>
</dbReference>
<keyword evidence="1 3" id="KW-0479">Metal-binding</keyword>
<dbReference type="PROSITE" id="PS00478">
    <property type="entry name" value="LIM_DOMAIN_1"/>
    <property type="match status" value="1"/>
</dbReference>
<dbReference type="Proteomes" id="UP000664859">
    <property type="component" value="Unassembled WGS sequence"/>
</dbReference>
<dbReference type="Gene3D" id="2.10.110.10">
    <property type="entry name" value="Cysteine Rich Protein"/>
    <property type="match status" value="1"/>
</dbReference>
<keyword evidence="2 3" id="KW-0862">Zinc</keyword>
<feature type="region of interest" description="Disordered" evidence="4">
    <location>
        <begin position="48"/>
        <end position="93"/>
    </location>
</feature>
<name>A0A835YGM2_9STRA</name>
<feature type="region of interest" description="Disordered" evidence="4">
    <location>
        <begin position="132"/>
        <end position="159"/>
    </location>
</feature>
<feature type="compositionally biased region" description="Low complexity" evidence="4">
    <location>
        <begin position="497"/>
        <end position="510"/>
    </location>
</feature>
<dbReference type="InterPro" id="IPR001781">
    <property type="entry name" value="Znf_LIM"/>
</dbReference>
<evidence type="ECO:0000256" key="2">
    <source>
        <dbReference type="ARBA" id="ARBA00022833"/>
    </source>
</evidence>
<dbReference type="PROSITE" id="PS50023">
    <property type="entry name" value="LIM_DOMAIN_2"/>
    <property type="match status" value="1"/>
</dbReference>
<keyword evidence="7" id="KW-1185">Reference proteome</keyword>
<feature type="compositionally biased region" description="Basic and acidic residues" evidence="4">
    <location>
        <begin position="55"/>
        <end position="64"/>
    </location>
</feature>
<dbReference type="EMBL" id="JAFCMP010000553">
    <property type="protein sequence ID" value="KAG5175171.1"/>
    <property type="molecule type" value="Genomic_DNA"/>
</dbReference>
<evidence type="ECO:0000256" key="4">
    <source>
        <dbReference type="SAM" id="MobiDB-lite"/>
    </source>
</evidence>
<dbReference type="SMART" id="SM00726">
    <property type="entry name" value="UIM"/>
    <property type="match status" value="2"/>
</dbReference>
<reference evidence="6" key="1">
    <citation type="submission" date="2021-02" db="EMBL/GenBank/DDBJ databases">
        <title>First Annotated Genome of the Yellow-green Alga Tribonema minus.</title>
        <authorList>
            <person name="Mahan K.M."/>
        </authorList>
    </citation>
    <scope>NUCLEOTIDE SEQUENCE</scope>
    <source>
        <strain evidence="6">UTEX B ZZ1240</strain>
    </source>
</reference>
<feature type="domain" description="LIM zinc-binding" evidence="5">
    <location>
        <begin position="160"/>
        <end position="225"/>
    </location>
</feature>
<dbReference type="OrthoDB" id="25414at2759"/>
<evidence type="ECO:0000259" key="5">
    <source>
        <dbReference type="PROSITE" id="PS50023"/>
    </source>
</evidence>
<dbReference type="SMART" id="SM00132">
    <property type="entry name" value="LIM"/>
    <property type="match status" value="1"/>
</dbReference>
<dbReference type="Pfam" id="PF00412">
    <property type="entry name" value="LIM"/>
    <property type="match status" value="1"/>
</dbReference>
<dbReference type="InterPro" id="IPR045218">
    <property type="entry name" value="DA1-like"/>
</dbReference>
<evidence type="ECO:0000256" key="1">
    <source>
        <dbReference type="ARBA" id="ARBA00022723"/>
    </source>
</evidence>
<evidence type="ECO:0000256" key="3">
    <source>
        <dbReference type="PROSITE-ProRule" id="PRU00125"/>
    </source>
</evidence>
<comment type="caution">
    <text evidence="6">The sequence shown here is derived from an EMBL/GenBank/DDBJ whole genome shotgun (WGS) entry which is preliminary data.</text>
</comment>
<gene>
    <name evidence="6" type="ORF">JKP88DRAFT_351637</name>
</gene>